<evidence type="ECO:0000256" key="1">
    <source>
        <dbReference type="SAM" id="MobiDB-lite"/>
    </source>
</evidence>
<comment type="caution">
    <text evidence="2">The sequence shown here is derived from an EMBL/GenBank/DDBJ whole genome shotgun (WGS) entry which is preliminary data.</text>
</comment>
<accession>A0AAE1KTI0</accession>
<reference evidence="2" key="1">
    <citation type="submission" date="2023-10" db="EMBL/GenBank/DDBJ databases">
        <title>Genome assemblies of two species of porcelain crab, Petrolisthes cinctipes and Petrolisthes manimaculis (Anomura: Porcellanidae).</title>
        <authorList>
            <person name="Angst P."/>
        </authorList>
    </citation>
    <scope>NUCLEOTIDE SEQUENCE</scope>
    <source>
        <strain evidence="2">PB745_01</strain>
        <tissue evidence="2">Gill</tissue>
    </source>
</reference>
<dbReference type="AlphaFoldDB" id="A0AAE1KTI0"/>
<proteinExistence type="predicted"/>
<feature type="compositionally biased region" description="Basic and acidic residues" evidence="1">
    <location>
        <begin position="1"/>
        <end position="28"/>
    </location>
</feature>
<evidence type="ECO:0000313" key="2">
    <source>
        <dbReference type="EMBL" id="KAK3883147.1"/>
    </source>
</evidence>
<organism evidence="2 3">
    <name type="scientific">Petrolisthes cinctipes</name>
    <name type="common">Flat porcelain crab</name>
    <dbReference type="NCBI Taxonomy" id="88211"/>
    <lineage>
        <taxon>Eukaryota</taxon>
        <taxon>Metazoa</taxon>
        <taxon>Ecdysozoa</taxon>
        <taxon>Arthropoda</taxon>
        <taxon>Crustacea</taxon>
        <taxon>Multicrustacea</taxon>
        <taxon>Malacostraca</taxon>
        <taxon>Eumalacostraca</taxon>
        <taxon>Eucarida</taxon>
        <taxon>Decapoda</taxon>
        <taxon>Pleocyemata</taxon>
        <taxon>Anomura</taxon>
        <taxon>Galatheoidea</taxon>
        <taxon>Porcellanidae</taxon>
        <taxon>Petrolisthes</taxon>
    </lineage>
</organism>
<sequence length="127" mass="14284">MTREDDSKGPGEDDTITRDNNSKEKSGRTEIVMAGENNRKETEKITEDNVEEKSCGIEIVTAGENNRKETEIITEEVNTRNRTAVVETGDVVADDTIDKKQQKKFTCDHCDKKFKKKIHSKGTSGFT</sequence>
<feature type="compositionally biased region" description="Basic and acidic residues" evidence="1">
    <location>
        <begin position="37"/>
        <end position="49"/>
    </location>
</feature>
<protein>
    <submittedName>
        <fullName evidence="2">Uncharacterized protein</fullName>
    </submittedName>
</protein>
<gene>
    <name evidence="2" type="ORF">Pcinc_012518</name>
</gene>
<feature type="region of interest" description="Disordered" evidence="1">
    <location>
        <begin position="1"/>
        <end position="49"/>
    </location>
</feature>
<name>A0AAE1KTI0_PETCI</name>
<evidence type="ECO:0000313" key="3">
    <source>
        <dbReference type="Proteomes" id="UP001286313"/>
    </source>
</evidence>
<dbReference type="Proteomes" id="UP001286313">
    <property type="component" value="Unassembled WGS sequence"/>
</dbReference>
<keyword evidence="3" id="KW-1185">Reference proteome</keyword>
<dbReference type="EMBL" id="JAWQEG010001013">
    <property type="protein sequence ID" value="KAK3883147.1"/>
    <property type="molecule type" value="Genomic_DNA"/>
</dbReference>